<dbReference type="AlphaFoldDB" id="A0A8X6VH37"/>
<gene>
    <name evidence="2" type="ORF">TNCV_3650901</name>
</gene>
<proteinExistence type="predicted"/>
<organism evidence="2 3">
    <name type="scientific">Trichonephila clavipes</name>
    <name type="common">Golden silk orbweaver</name>
    <name type="synonym">Nephila clavipes</name>
    <dbReference type="NCBI Taxonomy" id="2585209"/>
    <lineage>
        <taxon>Eukaryota</taxon>
        <taxon>Metazoa</taxon>
        <taxon>Ecdysozoa</taxon>
        <taxon>Arthropoda</taxon>
        <taxon>Chelicerata</taxon>
        <taxon>Arachnida</taxon>
        <taxon>Araneae</taxon>
        <taxon>Araneomorphae</taxon>
        <taxon>Entelegynae</taxon>
        <taxon>Araneoidea</taxon>
        <taxon>Nephilidae</taxon>
        <taxon>Trichonephila</taxon>
    </lineage>
</organism>
<evidence type="ECO:0000313" key="3">
    <source>
        <dbReference type="Proteomes" id="UP000887159"/>
    </source>
</evidence>
<protein>
    <submittedName>
        <fullName evidence="2">Uncharacterized protein</fullName>
    </submittedName>
</protein>
<evidence type="ECO:0000313" key="2">
    <source>
        <dbReference type="EMBL" id="GFY07583.1"/>
    </source>
</evidence>
<feature type="region of interest" description="Disordered" evidence="1">
    <location>
        <begin position="23"/>
        <end position="76"/>
    </location>
</feature>
<dbReference type="EMBL" id="BMAU01021275">
    <property type="protein sequence ID" value="GFY07583.1"/>
    <property type="molecule type" value="Genomic_DNA"/>
</dbReference>
<evidence type="ECO:0000256" key="1">
    <source>
        <dbReference type="SAM" id="MobiDB-lite"/>
    </source>
</evidence>
<comment type="caution">
    <text evidence="2">The sequence shown here is derived from an EMBL/GenBank/DDBJ whole genome shotgun (WGS) entry which is preliminary data.</text>
</comment>
<reference evidence="2" key="1">
    <citation type="submission" date="2020-08" db="EMBL/GenBank/DDBJ databases">
        <title>Multicomponent nature underlies the extraordinary mechanical properties of spider dragline silk.</title>
        <authorList>
            <person name="Kono N."/>
            <person name="Nakamura H."/>
            <person name="Mori M."/>
            <person name="Yoshida Y."/>
            <person name="Ohtoshi R."/>
            <person name="Malay A.D."/>
            <person name="Moran D.A.P."/>
            <person name="Tomita M."/>
            <person name="Numata K."/>
            <person name="Arakawa K."/>
        </authorList>
    </citation>
    <scope>NUCLEOTIDE SEQUENCE</scope>
</reference>
<keyword evidence="3" id="KW-1185">Reference proteome</keyword>
<accession>A0A8X6VH37</accession>
<dbReference type="Proteomes" id="UP000887159">
    <property type="component" value="Unassembled WGS sequence"/>
</dbReference>
<sequence length="76" mass="8256">MHVKSLDSSNLLRWGSVVVRREGSAQVSPSSLDHASKLRGSSPKAPRVAEQCDVNIHSLGDGPRNFKPWSSDEDDA</sequence>
<name>A0A8X6VH37_TRICX</name>